<keyword evidence="9" id="KW-0472">Membrane</keyword>
<feature type="transmembrane region" description="Helical" evidence="9">
    <location>
        <begin position="28"/>
        <end position="47"/>
    </location>
</feature>
<keyword evidence="8" id="KW-0902">Two-component regulatory system</keyword>
<dbReference type="SUPFAM" id="SSF55874">
    <property type="entry name" value="ATPase domain of HSP90 chaperone/DNA topoisomerase II/histidine kinase"/>
    <property type="match status" value="1"/>
</dbReference>
<reference evidence="12 13" key="1">
    <citation type="journal article" date="2017" name="Chemistry">
        <title>Isolation, Biosynthesis and Chemical Modifications of Rubterolones A-F: Rare Tropolone Alkaloids from Actinomadura sp. 5-2.</title>
        <authorList>
            <person name="Guo H."/>
            <person name="Benndorf R."/>
            <person name="Leichnitz D."/>
            <person name="Klassen J.L."/>
            <person name="Vollmers J."/>
            <person name="Gorls H."/>
            <person name="Steinacker M."/>
            <person name="Weigel C."/>
            <person name="Dahse H.M."/>
            <person name="Kaster A.K."/>
            <person name="de Beer Z.W."/>
            <person name="Poulsen M."/>
            <person name="Beemelmanns C."/>
        </authorList>
    </citation>
    <scope>NUCLEOTIDE SEQUENCE [LARGE SCALE GENOMIC DNA]</scope>
    <source>
        <strain evidence="12 13">5-2</strain>
    </source>
</reference>
<dbReference type="GO" id="GO:0046983">
    <property type="term" value="F:protein dimerization activity"/>
    <property type="evidence" value="ECO:0007669"/>
    <property type="project" value="InterPro"/>
</dbReference>
<keyword evidence="5" id="KW-0547">Nucleotide-binding</keyword>
<dbReference type="EMBL" id="MTBP01000001">
    <property type="protein sequence ID" value="POM27782.1"/>
    <property type="molecule type" value="Genomic_DNA"/>
</dbReference>
<dbReference type="PANTHER" id="PTHR24421">
    <property type="entry name" value="NITRATE/NITRITE SENSOR PROTEIN NARX-RELATED"/>
    <property type="match status" value="1"/>
</dbReference>
<feature type="transmembrane region" description="Helical" evidence="9">
    <location>
        <begin position="118"/>
        <end position="134"/>
    </location>
</feature>
<dbReference type="GO" id="GO:0016020">
    <property type="term" value="C:membrane"/>
    <property type="evidence" value="ECO:0007669"/>
    <property type="project" value="InterPro"/>
</dbReference>
<dbReference type="PANTHER" id="PTHR24421:SF10">
    <property type="entry name" value="NITRATE_NITRITE SENSOR PROTEIN NARQ"/>
    <property type="match status" value="1"/>
</dbReference>
<dbReference type="EC" id="2.7.13.3" evidence="2"/>
<keyword evidence="7" id="KW-0067">ATP-binding</keyword>
<keyword evidence="4 12" id="KW-0808">Transferase</keyword>
<keyword evidence="6" id="KW-0418">Kinase</keyword>
<evidence type="ECO:0000256" key="3">
    <source>
        <dbReference type="ARBA" id="ARBA00022553"/>
    </source>
</evidence>
<dbReference type="InterPro" id="IPR050482">
    <property type="entry name" value="Sensor_HK_TwoCompSys"/>
</dbReference>
<evidence type="ECO:0000256" key="4">
    <source>
        <dbReference type="ARBA" id="ARBA00022679"/>
    </source>
</evidence>
<dbReference type="InterPro" id="IPR036890">
    <property type="entry name" value="HATPase_C_sf"/>
</dbReference>
<evidence type="ECO:0000256" key="5">
    <source>
        <dbReference type="ARBA" id="ARBA00022741"/>
    </source>
</evidence>
<dbReference type="InterPro" id="IPR003594">
    <property type="entry name" value="HATPase_dom"/>
</dbReference>
<evidence type="ECO:0000256" key="8">
    <source>
        <dbReference type="ARBA" id="ARBA00023012"/>
    </source>
</evidence>
<dbReference type="Proteomes" id="UP000242367">
    <property type="component" value="Unassembled WGS sequence"/>
</dbReference>
<evidence type="ECO:0000259" key="11">
    <source>
        <dbReference type="Pfam" id="PF07730"/>
    </source>
</evidence>
<evidence type="ECO:0000313" key="13">
    <source>
        <dbReference type="Proteomes" id="UP000242367"/>
    </source>
</evidence>
<feature type="domain" description="Histidine kinase/HSP90-like ATPase" evidence="10">
    <location>
        <begin position="305"/>
        <end position="394"/>
    </location>
</feature>
<keyword evidence="3" id="KW-0597">Phosphoprotein</keyword>
<evidence type="ECO:0000256" key="2">
    <source>
        <dbReference type="ARBA" id="ARBA00012438"/>
    </source>
</evidence>
<accession>A0A2P4URW5</accession>
<feature type="transmembrane region" description="Helical" evidence="9">
    <location>
        <begin position="84"/>
        <end position="112"/>
    </location>
</feature>
<keyword evidence="9" id="KW-0812">Transmembrane</keyword>
<gene>
    <name evidence="12" type="primary">narX_1</name>
    <name evidence="12" type="ORF">BTM25_22030</name>
</gene>
<dbReference type="Gene3D" id="3.30.565.10">
    <property type="entry name" value="Histidine kinase-like ATPase, C-terminal domain"/>
    <property type="match status" value="1"/>
</dbReference>
<protein>
    <recommendedName>
        <fullName evidence="2">histidine kinase</fullName>
        <ecNumber evidence="2">2.7.13.3</ecNumber>
    </recommendedName>
</protein>
<keyword evidence="13" id="KW-1185">Reference proteome</keyword>
<dbReference type="Pfam" id="PF02518">
    <property type="entry name" value="HATPase_c"/>
    <property type="match status" value="1"/>
</dbReference>
<dbReference type="AlphaFoldDB" id="A0A2P4URW5"/>
<comment type="catalytic activity">
    <reaction evidence="1">
        <text>ATP + protein L-histidine = ADP + protein N-phospho-L-histidine.</text>
        <dbReference type="EC" id="2.7.13.3"/>
    </reaction>
</comment>
<feature type="transmembrane region" description="Helical" evidence="9">
    <location>
        <begin position="146"/>
        <end position="164"/>
    </location>
</feature>
<dbReference type="GO" id="GO:0000155">
    <property type="term" value="F:phosphorelay sensor kinase activity"/>
    <property type="evidence" value="ECO:0007669"/>
    <property type="project" value="InterPro"/>
</dbReference>
<organism evidence="12 13">
    <name type="scientific">Actinomadura rubteroloni</name>
    <dbReference type="NCBI Taxonomy" id="1926885"/>
    <lineage>
        <taxon>Bacteria</taxon>
        <taxon>Bacillati</taxon>
        <taxon>Actinomycetota</taxon>
        <taxon>Actinomycetes</taxon>
        <taxon>Streptosporangiales</taxon>
        <taxon>Thermomonosporaceae</taxon>
        <taxon>Actinomadura</taxon>
    </lineage>
</organism>
<evidence type="ECO:0000256" key="7">
    <source>
        <dbReference type="ARBA" id="ARBA00022840"/>
    </source>
</evidence>
<dbReference type="GO" id="GO:0005524">
    <property type="term" value="F:ATP binding"/>
    <property type="evidence" value="ECO:0007669"/>
    <property type="project" value="UniProtKB-KW"/>
</dbReference>
<dbReference type="CDD" id="cd16917">
    <property type="entry name" value="HATPase_UhpB-NarQ-NarX-like"/>
    <property type="match status" value="1"/>
</dbReference>
<comment type="caution">
    <text evidence="12">The sequence shown here is derived from an EMBL/GenBank/DDBJ whole genome shotgun (WGS) entry which is preliminary data.</text>
</comment>
<sequence length="396" mass="41430">MSAGIERSWLLPADLRDDAPGRRTVRDWCADLSLALLSLCVAGAVLAGEHFTTERPAPAWFALDAAVGVLAPAALLLRRRWPLAVALALVAAYAVARTAGVPAGVAAFGVALRCRTRTAVAVATLLACANVLDITVRHPGLASGPLLAAAVLLCAAGLAAGLFARARRDLVVSLRDRAIRAESEQRRRAGEARRAERARLAREMHDVLAHRISVMSVHAGALAFRPGAPADQVARTAEILRAAAHDALVELREVIGVLRDDGAGEPPGPPPTLAAARALIDDARRAGTSVQVESFPDELPAAVGRDVCRILEEALTNARKHAPGRPVTVAVEHADDGVRITVRNPLRAAPDDNPIPGGGFGLIGVAERVELAGGRLDHGPRPDGTFTLSAWLPSAP</sequence>
<dbReference type="InterPro" id="IPR011712">
    <property type="entry name" value="Sig_transdc_His_kin_sub3_dim/P"/>
</dbReference>
<evidence type="ECO:0000313" key="12">
    <source>
        <dbReference type="EMBL" id="POM27782.1"/>
    </source>
</evidence>
<dbReference type="RefSeq" id="WP_103562893.1">
    <property type="nucleotide sequence ID" value="NZ_MTBP01000001.1"/>
</dbReference>
<feature type="domain" description="Signal transduction histidine kinase subgroup 3 dimerisation and phosphoacceptor" evidence="11">
    <location>
        <begin position="196"/>
        <end position="261"/>
    </location>
</feature>
<evidence type="ECO:0000256" key="9">
    <source>
        <dbReference type="SAM" id="Phobius"/>
    </source>
</evidence>
<dbReference type="Gene3D" id="1.20.5.1930">
    <property type="match status" value="1"/>
</dbReference>
<evidence type="ECO:0000256" key="1">
    <source>
        <dbReference type="ARBA" id="ARBA00000085"/>
    </source>
</evidence>
<name>A0A2P4URW5_9ACTN</name>
<keyword evidence="9" id="KW-1133">Transmembrane helix</keyword>
<dbReference type="Pfam" id="PF07730">
    <property type="entry name" value="HisKA_3"/>
    <property type="match status" value="1"/>
</dbReference>
<evidence type="ECO:0000259" key="10">
    <source>
        <dbReference type="Pfam" id="PF02518"/>
    </source>
</evidence>
<evidence type="ECO:0000256" key="6">
    <source>
        <dbReference type="ARBA" id="ARBA00022777"/>
    </source>
</evidence>
<proteinExistence type="predicted"/>